<dbReference type="PANTHER" id="PTHR42877">
    <property type="entry name" value="L-ORNITHINE N(5)-MONOOXYGENASE-RELATED"/>
    <property type="match status" value="1"/>
</dbReference>
<dbReference type="Gene3D" id="3.50.50.60">
    <property type="entry name" value="FAD/NAD(P)-binding domain"/>
    <property type="match status" value="2"/>
</dbReference>
<dbReference type="InterPro" id="IPR036188">
    <property type="entry name" value="FAD/NAD-bd_sf"/>
</dbReference>
<dbReference type="PRINTS" id="PR00368">
    <property type="entry name" value="FADPNR"/>
</dbReference>
<proteinExistence type="predicted"/>
<reference evidence="1" key="1">
    <citation type="submission" date="2022-08" db="EMBL/GenBank/DDBJ databases">
        <authorList>
            <person name="Somphong A."/>
            <person name="Phongsopitanun W."/>
        </authorList>
    </citation>
    <scope>NUCLEOTIDE SEQUENCE</scope>
    <source>
        <strain evidence="1">LP05-1</strain>
    </source>
</reference>
<dbReference type="SUPFAM" id="SSF51905">
    <property type="entry name" value="FAD/NAD(P)-binding domain"/>
    <property type="match status" value="1"/>
</dbReference>
<protein>
    <submittedName>
        <fullName evidence="1">NAD(P)/FAD-dependent oxidoreductase</fullName>
    </submittedName>
</protein>
<evidence type="ECO:0000313" key="1">
    <source>
        <dbReference type="EMBL" id="MCS0637049.1"/>
    </source>
</evidence>
<dbReference type="Proteomes" id="UP001431313">
    <property type="component" value="Unassembled WGS sequence"/>
</dbReference>
<evidence type="ECO:0000313" key="2">
    <source>
        <dbReference type="Proteomes" id="UP001431313"/>
    </source>
</evidence>
<organism evidence="1 2">
    <name type="scientific">Streptomyces pyxinae</name>
    <dbReference type="NCBI Taxonomy" id="2970734"/>
    <lineage>
        <taxon>Bacteria</taxon>
        <taxon>Bacillati</taxon>
        <taxon>Actinomycetota</taxon>
        <taxon>Actinomycetes</taxon>
        <taxon>Kitasatosporales</taxon>
        <taxon>Streptomycetaceae</taxon>
        <taxon>Streptomyces</taxon>
    </lineage>
</organism>
<accession>A0ABT2CHZ7</accession>
<sequence>MLIVGAGLAGLGAAIRLQQAGIRDFVVLERSDDIGGTWRDNRYPGAACDVPGLLYAYSFGPAPRWSSTPPAAEEILHHLRECADGLRLGARLRLNCEVLEARWSDEVGLWYVQASGFRCRARHLIVATGFLDRPHVPGIPGLDTFGGDAFHTSRWVGGWDPAGKHVAVIGTGASAVQCVPPLAARAASLTVYQRTPPWVLPRLGRRVRPAEAALYRRFPRLRRLARTAVYWYRESWVLGFTGPLRRILGPGLEALAHLHRRRQVADRALRRRLTPDYRFGCKRVVLSNDYYPALQRSGVELVTDPVDHITAGAIVTRDGSTRAADLIVFGTGFTAGRPAVAERITGRAGRRLAETWRPGMSAHHNVMVAGFPNLFLLLGPNSGLGHSSLTLMLEAQLGYVTSCLAHLERHGLAEVEVLPGTQHAHADRVRRRMRHTVWESGGCDSWYLDGEHGHNTALWPGSVASYRARTRSFRADGHRVRPLDT</sequence>
<dbReference type="EMBL" id="JANUGQ010000012">
    <property type="protein sequence ID" value="MCS0637049.1"/>
    <property type="molecule type" value="Genomic_DNA"/>
</dbReference>
<gene>
    <name evidence="1" type="ORF">NX801_15535</name>
</gene>
<keyword evidence="2" id="KW-1185">Reference proteome</keyword>
<dbReference type="InterPro" id="IPR051209">
    <property type="entry name" value="FAD-bind_Monooxygenase_sf"/>
</dbReference>
<comment type="caution">
    <text evidence="1">The sequence shown here is derived from an EMBL/GenBank/DDBJ whole genome shotgun (WGS) entry which is preliminary data.</text>
</comment>
<dbReference type="Pfam" id="PF13738">
    <property type="entry name" value="Pyr_redox_3"/>
    <property type="match status" value="1"/>
</dbReference>
<dbReference type="PANTHER" id="PTHR42877:SF4">
    <property type="entry name" value="FAD_NAD(P)-BINDING DOMAIN-CONTAINING PROTEIN-RELATED"/>
    <property type="match status" value="1"/>
</dbReference>
<dbReference type="RefSeq" id="WP_258788313.1">
    <property type="nucleotide sequence ID" value="NZ_JANUGQ010000012.1"/>
</dbReference>
<name>A0ABT2CHZ7_9ACTN</name>